<dbReference type="Proteomes" id="UP000033710">
    <property type="component" value="Unassembled WGS sequence"/>
</dbReference>
<dbReference type="GeneID" id="27664154"/>
<dbReference type="EMBL" id="AXCR01000005">
    <property type="protein sequence ID" value="KJR87621.1"/>
    <property type="molecule type" value="Genomic_DNA"/>
</dbReference>
<dbReference type="KEGG" id="ssck:SPSK_01979"/>
<accession>A0A0F2MHH4</accession>
<dbReference type="OrthoDB" id="8300214at2759"/>
<dbReference type="Pfam" id="PF00581">
    <property type="entry name" value="Rhodanese"/>
    <property type="match status" value="1"/>
</dbReference>
<dbReference type="AlphaFoldDB" id="A0A0F2MHH4"/>
<evidence type="ECO:0000313" key="2">
    <source>
        <dbReference type="EMBL" id="KJR87621.1"/>
    </source>
</evidence>
<dbReference type="InterPro" id="IPR036873">
    <property type="entry name" value="Rhodanese-like_dom_sf"/>
</dbReference>
<dbReference type="PROSITE" id="PS50206">
    <property type="entry name" value="RHODANESE_3"/>
    <property type="match status" value="1"/>
</dbReference>
<name>A0A0F2MHH4_SPOSC</name>
<dbReference type="VEuPathDB" id="FungiDB:SPSK_01979"/>
<dbReference type="Gene3D" id="3.40.250.10">
    <property type="entry name" value="Rhodanese-like domain"/>
    <property type="match status" value="1"/>
</dbReference>
<sequence length="169" mass="18747">MAFTTQEKHIAAPWYAAYPDPKADPAFLTRDEVLSLLQDTGHVAGKNFVLVDLRRNDHQVCPERPVLIYVLFGGTIEGSINLPAQSLWPIIPTVYQMFKAAGVRKVIFYCGSSRGRGCRAGGWFADHIKAQNDKDMQSLVLQGGIKGWVKAGSQFTDKMLEYDAAAWEA</sequence>
<protein>
    <submittedName>
        <fullName evidence="2">Arsenate reductase (Arc2)</fullName>
    </submittedName>
</protein>
<comment type="caution">
    <text evidence="2">The sequence shown here is derived from an EMBL/GenBank/DDBJ whole genome shotgun (WGS) entry which is preliminary data.</text>
</comment>
<dbReference type="InterPro" id="IPR001763">
    <property type="entry name" value="Rhodanese-like_dom"/>
</dbReference>
<organism evidence="2 3">
    <name type="scientific">Sporothrix schenckii 1099-18</name>
    <dbReference type="NCBI Taxonomy" id="1397361"/>
    <lineage>
        <taxon>Eukaryota</taxon>
        <taxon>Fungi</taxon>
        <taxon>Dikarya</taxon>
        <taxon>Ascomycota</taxon>
        <taxon>Pezizomycotina</taxon>
        <taxon>Sordariomycetes</taxon>
        <taxon>Sordariomycetidae</taxon>
        <taxon>Ophiostomatales</taxon>
        <taxon>Ophiostomataceae</taxon>
        <taxon>Sporothrix</taxon>
    </lineage>
</organism>
<proteinExistence type="predicted"/>
<feature type="domain" description="Rhodanese" evidence="1">
    <location>
        <begin position="44"/>
        <end position="157"/>
    </location>
</feature>
<evidence type="ECO:0000259" key="1">
    <source>
        <dbReference type="PROSITE" id="PS50206"/>
    </source>
</evidence>
<reference evidence="2 3" key="1">
    <citation type="journal article" date="2014" name="BMC Genomics">
        <title>Comparative genomics of the major fungal agents of human and animal Sporotrichosis: Sporothrix schenckii and Sporothrix brasiliensis.</title>
        <authorList>
            <person name="Teixeira M.M."/>
            <person name="de Almeida L.G."/>
            <person name="Kubitschek-Barreira P."/>
            <person name="Alves F.L."/>
            <person name="Kioshima E.S."/>
            <person name="Abadio A.K."/>
            <person name="Fernandes L."/>
            <person name="Derengowski L.S."/>
            <person name="Ferreira K.S."/>
            <person name="Souza R.C."/>
            <person name="Ruiz J.C."/>
            <person name="de Andrade N.C."/>
            <person name="Paes H.C."/>
            <person name="Nicola A.M."/>
            <person name="Albuquerque P."/>
            <person name="Gerber A.L."/>
            <person name="Martins V.P."/>
            <person name="Peconick L.D."/>
            <person name="Neto A.V."/>
            <person name="Chaucanez C.B."/>
            <person name="Silva P.A."/>
            <person name="Cunha O.L."/>
            <person name="de Oliveira F.F."/>
            <person name="dos Santos T.C."/>
            <person name="Barros A.L."/>
            <person name="Soares M.A."/>
            <person name="de Oliveira L.M."/>
            <person name="Marini M.M."/>
            <person name="Villalobos-Duno H."/>
            <person name="Cunha M.M."/>
            <person name="de Hoog S."/>
            <person name="da Silveira J.F."/>
            <person name="Henrissat B."/>
            <person name="Nino-Vega G.A."/>
            <person name="Cisalpino P.S."/>
            <person name="Mora-Montes H.M."/>
            <person name="Almeida S.R."/>
            <person name="Stajich J.E."/>
            <person name="Lopes-Bezerra L.M."/>
            <person name="Vasconcelos A.T."/>
            <person name="Felipe M.S."/>
        </authorList>
    </citation>
    <scope>NUCLEOTIDE SEQUENCE [LARGE SCALE GENOMIC DNA]</scope>
    <source>
        <strain evidence="2 3">1099-18</strain>
    </source>
</reference>
<evidence type="ECO:0000313" key="3">
    <source>
        <dbReference type="Proteomes" id="UP000033710"/>
    </source>
</evidence>
<gene>
    <name evidence="2" type="ORF">SPSK_01979</name>
</gene>
<dbReference type="SUPFAM" id="SSF52821">
    <property type="entry name" value="Rhodanese/Cell cycle control phosphatase"/>
    <property type="match status" value="1"/>
</dbReference>
<dbReference type="RefSeq" id="XP_016590297.1">
    <property type="nucleotide sequence ID" value="XM_016728877.1"/>
</dbReference>
<reference evidence="2 3" key="2">
    <citation type="journal article" date="2015" name="Eukaryot. Cell">
        <title>Asexual propagation of a virulent clone complex in a human and feline outbreak of sporotrichosis.</title>
        <authorList>
            <person name="Teixeira Mde M."/>
            <person name="Rodrigues A.M."/>
            <person name="Tsui C.K."/>
            <person name="de Almeida L.G."/>
            <person name="Van Diepeningen A.D."/>
            <person name="van den Ende B.G."/>
            <person name="Fernandes G.F."/>
            <person name="Kano R."/>
            <person name="Hamelin R.C."/>
            <person name="Lopes-Bezerra L.M."/>
            <person name="Vasconcelos A.T."/>
            <person name="de Hoog S."/>
            <person name="de Camargo Z.P."/>
            <person name="Felipe M.S."/>
        </authorList>
    </citation>
    <scope>NUCLEOTIDE SEQUENCE [LARGE SCALE GENOMIC DNA]</scope>
    <source>
        <strain evidence="2 3">1099-18</strain>
    </source>
</reference>